<organism evidence="1 2">
    <name type="scientific">Actinoplanes lutulentus</name>
    <dbReference type="NCBI Taxonomy" id="1287878"/>
    <lineage>
        <taxon>Bacteria</taxon>
        <taxon>Bacillati</taxon>
        <taxon>Actinomycetota</taxon>
        <taxon>Actinomycetes</taxon>
        <taxon>Micromonosporales</taxon>
        <taxon>Micromonosporaceae</taxon>
        <taxon>Actinoplanes</taxon>
    </lineage>
</organism>
<accession>A0A327Z411</accession>
<evidence type="ECO:0000313" key="2">
    <source>
        <dbReference type="Proteomes" id="UP000249341"/>
    </source>
</evidence>
<evidence type="ECO:0000313" key="1">
    <source>
        <dbReference type="EMBL" id="RAK27995.1"/>
    </source>
</evidence>
<dbReference type="AlphaFoldDB" id="A0A327Z411"/>
<proteinExistence type="predicted"/>
<sequence>MDEQTRSDWNRAVAADLRIAELADAACYLLRSAEPGTGFAVNLYSDVREYLECLVGFTRKQPFPAVGRTRTEGAHERFLAILRQPIQISVENVRFLSSARAYDVTHDVVLTRLREIEERAEWRG</sequence>
<gene>
    <name evidence="1" type="ORF">B0I29_12191</name>
</gene>
<reference evidence="1 2" key="1">
    <citation type="submission" date="2018-06" db="EMBL/GenBank/DDBJ databases">
        <title>Genomic Encyclopedia of Type Strains, Phase III (KMG-III): the genomes of soil and plant-associated and newly described type strains.</title>
        <authorList>
            <person name="Whitman W."/>
        </authorList>
    </citation>
    <scope>NUCLEOTIDE SEQUENCE [LARGE SCALE GENOMIC DNA]</scope>
    <source>
        <strain evidence="1 2">CGMCC 4.7090</strain>
    </source>
</reference>
<protein>
    <submittedName>
        <fullName evidence="1">Uncharacterized protein</fullName>
    </submittedName>
</protein>
<name>A0A327Z411_9ACTN</name>
<comment type="caution">
    <text evidence="1">The sequence shown here is derived from an EMBL/GenBank/DDBJ whole genome shotgun (WGS) entry which is preliminary data.</text>
</comment>
<keyword evidence="2" id="KW-1185">Reference proteome</keyword>
<dbReference type="EMBL" id="QLMJ01000021">
    <property type="protein sequence ID" value="RAK27995.1"/>
    <property type="molecule type" value="Genomic_DNA"/>
</dbReference>
<dbReference type="Proteomes" id="UP000249341">
    <property type="component" value="Unassembled WGS sequence"/>
</dbReference>